<dbReference type="EMBL" id="CAXDID020000467">
    <property type="protein sequence ID" value="CAL6094543.1"/>
    <property type="molecule type" value="Genomic_DNA"/>
</dbReference>
<keyword evidence="5" id="KW-1185">Reference proteome</keyword>
<keyword evidence="2" id="KW-0472">Membrane</keyword>
<evidence type="ECO:0000256" key="2">
    <source>
        <dbReference type="SAM" id="Phobius"/>
    </source>
</evidence>
<reference evidence="4 5" key="2">
    <citation type="submission" date="2024-07" db="EMBL/GenBank/DDBJ databases">
        <authorList>
            <person name="Akdeniz Z."/>
        </authorList>
    </citation>
    <scope>NUCLEOTIDE SEQUENCE [LARGE SCALE GENOMIC DNA]</scope>
</reference>
<feature type="region of interest" description="Disordered" evidence="1">
    <location>
        <begin position="167"/>
        <end position="199"/>
    </location>
</feature>
<protein>
    <submittedName>
        <fullName evidence="4">Hypothetical_protein</fullName>
    </submittedName>
</protein>
<evidence type="ECO:0000313" key="5">
    <source>
        <dbReference type="Proteomes" id="UP001642409"/>
    </source>
</evidence>
<dbReference type="Proteomes" id="UP001642409">
    <property type="component" value="Unassembled WGS sequence"/>
</dbReference>
<keyword evidence="2" id="KW-0812">Transmembrane</keyword>
<proteinExistence type="predicted"/>
<sequence length="260" mass="29162">MLSESTLVPDPKVNLTYAEIQTLINTASSISFARGAGSALLVADIASIQQMETVLIPKNNNWIIFTAAALVLLFLILLTVFIAYKVSKKTHQAATANTQENIDTYKKVGKKLFDRPGKRINQSGSTTSVNSPFKQNVNNNSSLIITKIEPKKIVDLLENNQKDDFKDSFVLPTEENNDDENKQEEVVKEQEKEENPENTVQNRANLFAFLSNDFKIDKTKLTKIQKTVETVATPQIMNGTENKVDPMKALYERLGIRKIQ</sequence>
<accession>A0AA86NZ57</accession>
<dbReference type="EMBL" id="CATOUU010000434">
    <property type="protein sequence ID" value="CAI9929362.1"/>
    <property type="molecule type" value="Genomic_DNA"/>
</dbReference>
<evidence type="ECO:0000313" key="3">
    <source>
        <dbReference type="EMBL" id="CAI9929362.1"/>
    </source>
</evidence>
<reference evidence="3" key="1">
    <citation type="submission" date="2023-06" db="EMBL/GenBank/DDBJ databases">
        <authorList>
            <person name="Kurt Z."/>
        </authorList>
    </citation>
    <scope>NUCLEOTIDE SEQUENCE</scope>
</reference>
<gene>
    <name evidence="3" type="ORF">HINF_LOCUS17007</name>
    <name evidence="4" type="ORF">HINF_LOCUS67519</name>
</gene>
<organism evidence="3">
    <name type="scientific">Hexamita inflata</name>
    <dbReference type="NCBI Taxonomy" id="28002"/>
    <lineage>
        <taxon>Eukaryota</taxon>
        <taxon>Metamonada</taxon>
        <taxon>Diplomonadida</taxon>
        <taxon>Hexamitidae</taxon>
        <taxon>Hexamitinae</taxon>
        <taxon>Hexamita</taxon>
    </lineage>
</organism>
<comment type="caution">
    <text evidence="3">The sequence shown here is derived from an EMBL/GenBank/DDBJ whole genome shotgun (WGS) entry which is preliminary data.</text>
</comment>
<keyword evidence="2" id="KW-1133">Transmembrane helix</keyword>
<feature type="transmembrane region" description="Helical" evidence="2">
    <location>
        <begin position="62"/>
        <end position="84"/>
    </location>
</feature>
<name>A0AA86NZ57_9EUKA</name>
<evidence type="ECO:0000256" key="1">
    <source>
        <dbReference type="SAM" id="MobiDB-lite"/>
    </source>
</evidence>
<feature type="compositionally biased region" description="Basic and acidic residues" evidence="1">
    <location>
        <begin position="179"/>
        <end position="195"/>
    </location>
</feature>
<dbReference type="AlphaFoldDB" id="A0AA86NZ57"/>
<evidence type="ECO:0000313" key="4">
    <source>
        <dbReference type="EMBL" id="CAL6094543.1"/>
    </source>
</evidence>